<organism evidence="2 3">
    <name type="scientific">Flavobacterium polysaccharolyticum</name>
    <dbReference type="NCBI Taxonomy" id="3133148"/>
    <lineage>
        <taxon>Bacteria</taxon>
        <taxon>Pseudomonadati</taxon>
        <taxon>Bacteroidota</taxon>
        <taxon>Flavobacteriia</taxon>
        <taxon>Flavobacteriales</taxon>
        <taxon>Flavobacteriaceae</taxon>
        <taxon>Flavobacterium</taxon>
    </lineage>
</organism>
<proteinExistence type="predicted"/>
<feature type="signal peptide" evidence="1">
    <location>
        <begin position="1"/>
        <end position="19"/>
    </location>
</feature>
<protein>
    <submittedName>
        <fullName evidence="2">DUF2490 domain-containing protein</fullName>
    </submittedName>
</protein>
<dbReference type="RefSeq" id="WP_342693464.1">
    <property type="nucleotide sequence ID" value="NZ_JBCGDP010000033.1"/>
</dbReference>
<feature type="chain" id="PRO_5046317264" evidence="1">
    <location>
        <begin position="20"/>
        <end position="255"/>
    </location>
</feature>
<evidence type="ECO:0000256" key="1">
    <source>
        <dbReference type="SAM" id="SignalP"/>
    </source>
</evidence>
<dbReference type="Pfam" id="PF10677">
    <property type="entry name" value="DUF2490"/>
    <property type="match status" value="1"/>
</dbReference>
<gene>
    <name evidence="2" type="ORF">WFZ86_19310</name>
</gene>
<reference evidence="2 3" key="1">
    <citation type="submission" date="2024-03" db="EMBL/GenBank/DDBJ databases">
        <title>Two novel species of the genus Flavobacterium exhibiting potentially degradation of complex polysaccharides.</title>
        <authorList>
            <person name="Lian X."/>
        </authorList>
    </citation>
    <scope>NUCLEOTIDE SEQUENCE [LARGE SCALE GENOMIC DNA]</scope>
    <source>
        <strain evidence="2 3">N6</strain>
    </source>
</reference>
<dbReference type="InterPro" id="IPR019619">
    <property type="entry name" value="DUF2490"/>
</dbReference>
<keyword evidence="1" id="KW-0732">Signal</keyword>
<evidence type="ECO:0000313" key="2">
    <source>
        <dbReference type="EMBL" id="MEM0578659.1"/>
    </source>
</evidence>
<evidence type="ECO:0000313" key="3">
    <source>
        <dbReference type="Proteomes" id="UP001468798"/>
    </source>
</evidence>
<sequence length="255" mass="30218">MPRIILFFLVLSSFCNNYAQTQTAKEVNHQAQTWVSLNTNYKFNDRWGMMNDVHIRRTDFAAKENFYFARTGITYTAYPNLVLALGYAHLWLAPAKPEWNNFADEKRMYQQVVYTSKIGKVNVLQRLRNEQRWQDKITNDVAVDTRFTNRVRYLLSFTIPIFKDKSLPSLVVADELLLHFGKEVVYNTLDQNRIFLGIRQNITPKLSYDLGYMYVFQQKYSGYQYDANHTLRLFFYYNGGKTPEKKAVQHQEHKE</sequence>
<name>A0ABU9NWM3_9FLAO</name>
<accession>A0ABU9NWM3</accession>
<comment type="caution">
    <text evidence="2">The sequence shown here is derived from an EMBL/GenBank/DDBJ whole genome shotgun (WGS) entry which is preliminary data.</text>
</comment>
<keyword evidence="3" id="KW-1185">Reference proteome</keyword>
<dbReference type="EMBL" id="JBCGDP010000033">
    <property type="protein sequence ID" value="MEM0578659.1"/>
    <property type="molecule type" value="Genomic_DNA"/>
</dbReference>
<dbReference type="Proteomes" id="UP001468798">
    <property type="component" value="Unassembled WGS sequence"/>
</dbReference>